<dbReference type="PANTHER" id="PTHR48100:SF24">
    <property type="entry name" value="PHOSPHOGLYCERATE MUTASE"/>
    <property type="match status" value="1"/>
</dbReference>
<dbReference type="InterPro" id="IPR013078">
    <property type="entry name" value="His_Pase_superF_clade-1"/>
</dbReference>
<dbReference type="EMBL" id="ML978744">
    <property type="protein sequence ID" value="KAF2084250.1"/>
    <property type="molecule type" value="Genomic_DNA"/>
</dbReference>
<dbReference type="GO" id="GO:0005737">
    <property type="term" value="C:cytoplasm"/>
    <property type="evidence" value="ECO:0007669"/>
    <property type="project" value="TreeGrafter"/>
</dbReference>
<name>A0A9P4HMB0_9PEZI</name>
<sequence>MPPTLILIRHAEALHNVDNKSPLDLSVLNYSIPDPELSKLGLKQCQSLHDQLRDHLPLANKTELIIVSPMVRTLQTALVGLDWLIKRGVRVEPDARWQENSDKPCDTGSELVTIAEAFPTIDFSAVDSTYPNKTSPGNPYAFTRSAVLARGQACLETLYQRPEKVITVVSHSGFLRCGVTNRRFANADYRVFEFEDRNPESDNLALKEWEMTEMNGGGMGRSEKGIAGISETEFPREVTLDERHREAVTEKPVEG</sequence>
<dbReference type="SUPFAM" id="SSF53254">
    <property type="entry name" value="Phosphoglycerate mutase-like"/>
    <property type="match status" value="1"/>
</dbReference>
<dbReference type="InterPro" id="IPR029033">
    <property type="entry name" value="His_PPase_superfam"/>
</dbReference>
<dbReference type="CDD" id="cd07067">
    <property type="entry name" value="HP_PGM_like"/>
    <property type="match status" value="1"/>
</dbReference>
<dbReference type="InterPro" id="IPR050275">
    <property type="entry name" value="PGM_Phosphatase"/>
</dbReference>
<evidence type="ECO:0000313" key="1">
    <source>
        <dbReference type="EMBL" id="KAF2084250.1"/>
    </source>
</evidence>
<gene>
    <name evidence="1" type="ORF">K490DRAFT_76032</name>
</gene>
<reference evidence="1" key="1">
    <citation type="journal article" date="2020" name="Stud. Mycol.">
        <title>101 Dothideomycetes genomes: a test case for predicting lifestyles and emergence of pathogens.</title>
        <authorList>
            <person name="Haridas S."/>
            <person name="Albert R."/>
            <person name="Binder M."/>
            <person name="Bloem J."/>
            <person name="Labutti K."/>
            <person name="Salamov A."/>
            <person name="Andreopoulos B."/>
            <person name="Baker S."/>
            <person name="Barry K."/>
            <person name="Bills G."/>
            <person name="Bluhm B."/>
            <person name="Cannon C."/>
            <person name="Castanera R."/>
            <person name="Culley D."/>
            <person name="Daum C."/>
            <person name="Ezra D."/>
            <person name="Gonzalez J."/>
            <person name="Henrissat B."/>
            <person name="Kuo A."/>
            <person name="Liang C."/>
            <person name="Lipzen A."/>
            <person name="Lutzoni F."/>
            <person name="Magnuson J."/>
            <person name="Mondo S."/>
            <person name="Nolan M."/>
            <person name="Ohm R."/>
            <person name="Pangilinan J."/>
            <person name="Park H.-J."/>
            <person name="Ramirez L."/>
            <person name="Alfaro M."/>
            <person name="Sun H."/>
            <person name="Tritt A."/>
            <person name="Yoshinaga Y."/>
            <person name="Zwiers L.-H."/>
            <person name="Turgeon B."/>
            <person name="Goodwin S."/>
            <person name="Spatafora J."/>
            <person name="Crous P."/>
            <person name="Grigoriev I."/>
        </authorList>
    </citation>
    <scope>NUCLEOTIDE SEQUENCE</scope>
    <source>
        <strain evidence="1">CBS 121410</strain>
    </source>
</reference>
<proteinExistence type="predicted"/>
<dbReference type="Proteomes" id="UP000799776">
    <property type="component" value="Unassembled WGS sequence"/>
</dbReference>
<dbReference type="PANTHER" id="PTHR48100">
    <property type="entry name" value="BROAD-SPECIFICITY PHOSPHATASE YOR283W-RELATED"/>
    <property type="match status" value="1"/>
</dbReference>
<accession>A0A9P4HMB0</accession>
<dbReference type="Pfam" id="PF00300">
    <property type="entry name" value="His_Phos_1"/>
    <property type="match status" value="1"/>
</dbReference>
<dbReference type="GO" id="GO:0016791">
    <property type="term" value="F:phosphatase activity"/>
    <property type="evidence" value="ECO:0007669"/>
    <property type="project" value="TreeGrafter"/>
</dbReference>
<dbReference type="AlphaFoldDB" id="A0A9P4HMB0"/>
<dbReference type="Gene3D" id="3.40.50.1240">
    <property type="entry name" value="Phosphoglycerate mutase-like"/>
    <property type="match status" value="1"/>
</dbReference>
<dbReference type="OrthoDB" id="496981at2759"/>
<comment type="caution">
    <text evidence="1">The sequence shown here is derived from an EMBL/GenBank/DDBJ whole genome shotgun (WGS) entry which is preliminary data.</text>
</comment>
<keyword evidence="2" id="KW-1185">Reference proteome</keyword>
<dbReference type="SMART" id="SM00855">
    <property type="entry name" value="PGAM"/>
    <property type="match status" value="1"/>
</dbReference>
<organism evidence="1 2">
    <name type="scientific">Saccharata proteae CBS 121410</name>
    <dbReference type="NCBI Taxonomy" id="1314787"/>
    <lineage>
        <taxon>Eukaryota</taxon>
        <taxon>Fungi</taxon>
        <taxon>Dikarya</taxon>
        <taxon>Ascomycota</taxon>
        <taxon>Pezizomycotina</taxon>
        <taxon>Dothideomycetes</taxon>
        <taxon>Dothideomycetes incertae sedis</taxon>
        <taxon>Botryosphaeriales</taxon>
        <taxon>Saccharataceae</taxon>
        <taxon>Saccharata</taxon>
    </lineage>
</organism>
<evidence type="ECO:0000313" key="2">
    <source>
        <dbReference type="Proteomes" id="UP000799776"/>
    </source>
</evidence>
<protein>
    <submittedName>
        <fullName evidence="1">Phosphoglycerate mutase-like protein</fullName>
    </submittedName>
</protein>